<dbReference type="AlphaFoldDB" id="A0A8T2C0W4"/>
<dbReference type="EMBL" id="JAEFBK010000006">
    <property type="protein sequence ID" value="KAG7593277.1"/>
    <property type="molecule type" value="Genomic_DNA"/>
</dbReference>
<keyword evidence="2" id="KW-1185">Reference proteome</keyword>
<sequence length="144" mass="16398">MGQHKNPTKISILKPNMHWSKINKPSSIKEIVHISSYTADDTPPTPLHHILPLSLTAQSYITSMHKNLPLIELIKVCEYVLLFFSGIGSFLQIHTADNLIWLEHYSHKILIPILTRESDPSPKLTTEICSLKIIDMTSNLLHRN</sequence>
<gene>
    <name evidence="1" type="ORF">ISN45_Aa01g020860</name>
</gene>
<comment type="caution">
    <text evidence="1">The sequence shown here is derived from an EMBL/GenBank/DDBJ whole genome shotgun (WGS) entry which is preliminary data.</text>
</comment>
<protein>
    <submittedName>
        <fullName evidence="1">Uncharacterized protein</fullName>
    </submittedName>
</protein>
<accession>A0A8T2C0W4</accession>
<proteinExistence type="predicted"/>
<name>A0A8T2C0W4_9BRAS</name>
<dbReference type="Proteomes" id="UP000694240">
    <property type="component" value="Chromosome 6"/>
</dbReference>
<organism evidence="1 2">
    <name type="scientific">Arabidopsis thaliana x Arabidopsis arenosa</name>
    <dbReference type="NCBI Taxonomy" id="1240361"/>
    <lineage>
        <taxon>Eukaryota</taxon>
        <taxon>Viridiplantae</taxon>
        <taxon>Streptophyta</taxon>
        <taxon>Embryophyta</taxon>
        <taxon>Tracheophyta</taxon>
        <taxon>Spermatophyta</taxon>
        <taxon>Magnoliopsida</taxon>
        <taxon>eudicotyledons</taxon>
        <taxon>Gunneridae</taxon>
        <taxon>Pentapetalae</taxon>
        <taxon>rosids</taxon>
        <taxon>malvids</taxon>
        <taxon>Brassicales</taxon>
        <taxon>Brassicaceae</taxon>
        <taxon>Camelineae</taxon>
        <taxon>Arabidopsis</taxon>
    </lineage>
</organism>
<evidence type="ECO:0000313" key="2">
    <source>
        <dbReference type="Proteomes" id="UP000694240"/>
    </source>
</evidence>
<reference evidence="1 2" key="1">
    <citation type="submission" date="2020-12" db="EMBL/GenBank/DDBJ databases">
        <title>Concerted genomic and epigenomic changes stabilize Arabidopsis allopolyploids.</title>
        <authorList>
            <person name="Chen Z."/>
        </authorList>
    </citation>
    <scope>NUCLEOTIDE SEQUENCE [LARGE SCALE GENOMIC DNA]</scope>
    <source>
        <strain evidence="1">Allo738</strain>
        <tissue evidence="1">Leaf</tissue>
    </source>
</reference>
<evidence type="ECO:0000313" key="1">
    <source>
        <dbReference type="EMBL" id="KAG7593277.1"/>
    </source>
</evidence>